<evidence type="ECO:0000313" key="2">
    <source>
        <dbReference type="EMBL" id="NYH73003.1"/>
    </source>
</evidence>
<dbReference type="EMBL" id="JACBYV010000001">
    <property type="protein sequence ID" value="NYH73003.1"/>
    <property type="molecule type" value="Genomic_DNA"/>
</dbReference>
<dbReference type="Gene3D" id="3.30.950.30">
    <property type="entry name" value="Schlafen, AAA domain"/>
    <property type="match status" value="1"/>
</dbReference>
<organism evidence="2 3">
    <name type="scientific">Phytopseudomonas flavescens</name>
    <dbReference type="NCBI Taxonomy" id="29435"/>
    <lineage>
        <taxon>Bacteria</taxon>
        <taxon>Pseudomonadati</taxon>
        <taxon>Pseudomonadota</taxon>
        <taxon>Gammaproteobacteria</taxon>
        <taxon>Pseudomonadales</taxon>
        <taxon>Pseudomonadaceae</taxon>
        <taxon>Phytopseudomonas</taxon>
    </lineage>
</organism>
<evidence type="ECO:0000313" key="3">
    <source>
        <dbReference type="Proteomes" id="UP000578688"/>
    </source>
</evidence>
<sequence length="341" mass="38303">MASILALNGCPGLVDHHRPHPAEVVGIQESIDDSQIQQFVHGKVKPKLTFRYEEHLYEGKTIGAIIIPKQKRPFYLANPYGKLKSNVVYVRRGSSTDEAEPVEIIEMAKEDSGRGNLKVSLSVLAPENTNLPRSFAHTYLQLVEDFPDFEMSRKPRGPFDPPVFSSLERDNGDFWREYAEYLQMQEALITMRFALTNESAVQLSKAKIEVSVEALDSQPIKMIPGRNLPTQPKPTWNISNIVSAQEARITNEANLVMDESDYTPVCHIRLGTLLPGEQAKSETLAIIPEASGRLRLKVRILGAELAAPIEQEHLLETTGEVKALDFPGFQKYMQIKLNEQK</sequence>
<dbReference type="InterPro" id="IPR007421">
    <property type="entry name" value="Schlafen_AlbA_2_dom"/>
</dbReference>
<reference evidence="2 3" key="1">
    <citation type="submission" date="2020-07" db="EMBL/GenBank/DDBJ databases">
        <title>Genomic analyses of the natural microbiome of Caenorhabditis elegans.</title>
        <authorList>
            <person name="Samuel B."/>
        </authorList>
    </citation>
    <scope>NUCLEOTIDE SEQUENCE [LARGE SCALE GENOMIC DNA]</scope>
    <source>
        <strain evidence="2 3">BIGb0408</strain>
    </source>
</reference>
<comment type="caution">
    <text evidence="2">The sequence shown here is derived from an EMBL/GenBank/DDBJ whole genome shotgun (WGS) entry which is preliminary data.</text>
</comment>
<proteinExistence type="predicted"/>
<accession>A0A7Y9XKF8</accession>
<keyword evidence="3" id="KW-1185">Reference proteome</keyword>
<dbReference type="Pfam" id="PF04326">
    <property type="entry name" value="SLFN_AlbA_2"/>
    <property type="match status" value="1"/>
</dbReference>
<gene>
    <name evidence="2" type="ORF">FHR27_001613</name>
</gene>
<dbReference type="InterPro" id="IPR038461">
    <property type="entry name" value="Schlafen_AlbA_2_dom_sf"/>
</dbReference>
<evidence type="ECO:0000259" key="1">
    <source>
        <dbReference type="Pfam" id="PF04326"/>
    </source>
</evidence>
<dbReference type="Proteomes" id="UP000578688">
    <property type="component" value="Unassembled WGS sequence"/>
</dbReference>
<dbReference type="RefSeq" id="WP_179538267.1">
    <property type="nucleotide sequence ID" value="NZ_JACBYV010000001.1"/>
</dbReference>
<dbReference type="AlphaFoldDB" id="A0A7Y9XKF8"/>
<feature type="domain" description="Schlafen AlbA-2" evidence="1">
    <location>
        <begin position="23"/>
        <end position="99"/>
    </location>
</feature>
<name>A0A7Y9XKF8_9GAMM</name>
<protein>
    <recommendedName>
        <fullName evidence="1">Schlafen AlbA-2 domain-containing protein</fullName>
    </recommendedName>
</protein>